<reference evidence="2" key="1">
    <citation type="submission" date="2021-06" db="EMBL/GenBank/DDBJ databases">
        <authorList>
            <person name="Kallberg Y."/>
            <person name="Tangrot J."/>
            <person name="Rosling A."/>
        </authorList>
    </citation>
    <scope>NUCLEOTIDE SEQUENCE</scope>
    <source>
        <strain evidence="2">AZ414A</strain>
    </source>
</reference>
<keyword evidence="1" id="KW-0472">Membrane</keyword>
<evidence type="ECO:0000256" key="1">
    <source>
        <dbReference type="SAM" id="Phobius"/>
    </source>
</evidence>
<proteinExistence type="predicted"/>
<protein>
    <submittedName>
        <fullName evidence="2">7579_t:CDS:1</fullName>
    </submittedName>
</protein>
<dbReference type="AlphaFoldDB" id="A0A9N9FX73"/>
<feature type="transmembrane region" description="Helical" evidence="1">
    <location>
        <begin position="78"/>
        <end position="100"/>
    </location>
</feature>
<accession>A0A9N9FX73</accession>
<keyword evidence="3" id="KW-1185">Reference proteome</keyword>
<dbReference type="Gene3D" id="1.20.120.1770">
    <property type="match status" value="1"/>
</dbReference>
<feature type="transmembrane region" description="Helical" evidence="1">
    <location>
        <begin position="52"/>
        <end position="72"/>
    </location>
</feature>
<organism evidence="2 3">
    <name type="scientific">Diversispora eburnea</name>
    <dbReference type="NCBI Taxonomy" id="1213867"/>
    <lineage>
        <taxon>Eukaryota</taxon>
        <taxon>Fungi</taxon>
        <taxon>Fungi incertae sedis</taxon>
        <taxon>Mucoromycota</taxon>
        <taxon>Glomeromycotina</taxon>
        <taxon>Glomeromycetes</taxon>
        <taxon>Diversisporales</taxon>
        <taxon>Diversisporaceae</taxon>
        <taxon>Diversispora</taxon>
    </lineage>
</organism>
<sequence length="181" mass="20816">MLLEPEIQDAYTPLIDDSSKSIPQYNSTSSPSSISSIDNLNSIIISSRLDRFLLLVNFGVLLFVGNMIYFSLNVKYSIFLWHPILMSVVTLTSTEGIIVIQKVVKKNEKIKGLSYHKWSQIISIPVFIVGISVSSYVKILYNASNYYQRPRKLIKFIDYSDMVYYVLFGYQQLQVFLEEQS</sequence>
<evidence type="ECO:0000313" key="2">
    <source>
        <dbReference type="EMBL" id="CAG8562364.1"/>
    </source>
</evidence>
<keyword evidence="1" id="KW-0812">Transmembrane</keyword>
<comment type="caution">
    <text evidence="2">The sequence shown here is derived from an EMBL/GenBank/DDBJ whole genome shotgun (WGS) entry which is preliminary data.</text>
</comment>
<feature type="transmembrane region" description="Helical" evidence="1">
    <location>
        <begin position="121"/>
        <end position="141"/>
    </location>
</feature>
<evidence type="ECO:0000313" key="3">
    <source>
        <dbReference type="Proteomes" id="UP000789706"/>
    </source>
</evidence>
<name>A0A9N9FX73_9GLOM</name>
<keyword evidence="1" id="KW-1133">Transmembrane helix</keyword>
<gene>
    <name evidence="2" type="ORF">DEBURN_LOCUS7652</name>
</gene>
<dbReference type="Proteomes" id="UP000789706">
    <property type="component" value="Unassembled WGS sequence"/>
</dbReference>
<dbReference type="OrthoDB" id="432881at2759"/>
<dbReference type="EMBL" id="CAJVPK010000962">
    <property type="protein sequence ID" value="CAG8562364.1"/>
    <property type="molecule type" value="Genomic_DNA"/>
</dbReference>